<reference evidence="1" key="1">
    <citation type="submission" date="2018-02" db="EMBL/GenBank/DDBJ databases">
        <title>Rhizophora mucronata_Transcriptome.</title>
        <authorList>
            <person name="Meera S.P."/>
            <person name="Sreeshan A."/>
            <person name="Augustine A."/>
        </authorList>
    </citation>
    <scope>NUCLEOTIDE SEQUENCE</scope>
    <source>
        <tissue evidence="1">Leaf</tissue>
    </source>
</reference>
<accession>A0A2P2QK64</accession>
<protein>
    <submittedName>
        <fullName evidence="1">Uncharacterized protein</fullName>
    </submittedName>
</protein>
<dbReference type="AlphaFoldDB" id="A0A2P2QK64"/>
<evidence type="ECO:0000313" key="1">
    <source>
        <dbReference type="EMBL" id="MBX67390.1"/>
    </source>
</evidence>
<dbReference type="EMBL" id="GGEC01086906">
    <property type="protein sequence ID" value="MBX67390.1"/>
    <property type="molecule type" value="Transcribed_RNA"/>
</dbReference>
<sequence>MMFFCPHFGLFKVAKKGFGLSNNALFLES</sequence>
<proteinExistence type="predicted"/>
<organism evidence="1">
    <name type="scientific">Rhizophora mucronata</name>
    <name type="common">Asiatic mangrove</name>
    <dbReference type="NCBI Taxonomy" id="61149"/>
    <lineage>
        <taxon>Eukaryota</taxon>
        <taxon>Viridiplantae</taxon>
        <taxon>Streptophyta</taxon>
        <taxon>Embryophyta</taxon>
        <taxon>Tracheophyta</taxon>
        <taxon>Spermatophyta</taxon>
        <taxon>Magnoliopsida</taxon>
        <taxon>eudicotyledons</taxon>
        <taxon>Gunneridae</taxon>
        <taxon>Pentapetalae</taxon>
        <taxon>rosids</taxon>
        <taxon>fabids</taxon>
        <taxon>Malpighiales</taxon>
        <taxon>Rhizophoraceae</taxon>
        <taxon>Rhizophora</taxon>
    </lineage>
</organism>
<name>A0A2P2QK64_RHIMU</name>